<dbReference type="InterPro" id="IPR044144">
    <property type="entry name" value="SAF_UxaA/GarD"/>
</dbReference>
<accession>A0A5S3PIK8</accession>
<proteinExistence type="predicted"/>
<keyword evidence="1" id="KW-0966">Cell projection</keyword>
<dbReference type="EMBL" id="VANS01000001">
    <property type="protein sequence ID" value="TMM54214.1"/>
    <property type="molecule type" value="Genomic_DNA"/>
</dbReference>
<dbReference type="AlphaFoldDB" id="A0A5S3PIK8"/>
<dbReference type="CDD" id="cd11613">
    <property type="entry name" value="SAF_AH_GD"/>
    <property type="match status" value="1"/>
</dbReference>
<name>A0A5S3PIK8_9RHOB</name>
<evidence type="ECO:0000313" key="2">
    <source>
        <dbReference type="Proteomes" id="UP000309550"/>
    </source>
</evidence>
<dbReference type="OrthoDB" id="9804574at2"/>
<reference evidence="1 2" key="1">
    <citation type="submission" date="2019-05" db="EMBL/GenBank/DDBJ databases">
        <title>Sulfitobacter sabulilitoris sp. nov., isolated from a marine sand.</title>
        <authorList>
            <person name="Yoon J.-H."/>
        </authorList>
    </citation>
    <scope>NUCLEOTIDE SEQUENCE [LARGE SCALE GENOMIC DNA]</scope>
    <source>
        <strain evidence="1 2">HSMS-29</strain>
    </source>
</reference>
<comment type="caution">
    <text evidence="1">The sequence shown here is derived from an EMBL/GenBank/DDBJ whole genome shotgun (WGS) entry which is preliminary data.</text>
</comment>
<protein>
    <submittedName>
        <fullName evidence="1">Flagellar biosynthesis protein FlgA</fullName>
    </submittedName>
</protein>
<keyword evidence="1" id="KW-0969">Cilium</keyword>
<gene>
    <name evidence="1" type="ORF">FDT80_01035</name>
</gene>
<keyword evidence="2" id="KW-1185">Reference proteome</keyword>
<dbReference type="RefSeq" id="WP_138660388.1">
    <property type="nucleotide sequence ID" value="NZ_VANS01000001.1"/>
</dbReference>
<sequence>MADTSKPIPNEIPHLLVHEEADNVGVVVVEGLTAGTDMLCCITHDNSTFRLTSGADVPIGHKIALTDLKAGDTAIKYGEDIGKITADIPKGGHVHTHNCKTKRW</sequence>
<dbReference type="Proteomes" id="UP000309550">
    <property type="component" value="Unassembled WGS sequence"/>
</dbReference>
<keyword evidence="1" id="KW-0282">Flagellum</keyword>
<dbReference type="Gene3D" id="2.30.130.110">
    <property type="match status" value="1"/>
</dbReference>
<organism evidence="1 2">
    <name type="scientific">Sulfitobacter sabulilitoris</name>
    <dbReference type="NCBI Taxonomy" id="2562655"/>
    <lineage>
        <taxon>Bacteria</taxon>
        <taxon>Pseudomonadati</taxon>
        <taxon>Pseudomonadota</taxon>
        <taxon>Alphaproteobacteria</taxon>
        <taxon>Rhodobacterales</taxon>
        <taxon>Roseobacteraceae</taxon>
        <taxon>Sulfitobacter</taxon>
    </lineage>
</organism>
<evidence type="ECO:0000313" key="1">
    <source>
        <dbReference type="EMBL" id="TMM54214.1"/>
    </source>
</evidence>